<dbReference type="Proteomes" id="UP000008909">
    <property type="component" value="Unassembled WGS sequence"/>
</dbReference>
<reference key="2">
    <citation type="submission" date="2011-10" db="EMBL/GenBank/DDBJ databases">
        <title>The genome and transcriptome sequence of Clonorchis sinensis provide insights into the carcinogenic liver fluke.</title>
        <authorList>
            <person name="Wang X."/>
            <person name="Huang Y."/>
            <person name="Chen W."/>
            <person name="Liu H."/>
            <person name="Guo L."/>
            <person name="Chen Y."/>
            <person name="Luo F."/>
            <person name="Zhou W."/>
            <person name="Sun J."/>
            <person name="Mao Q."/>
            <person name="Liang P."/>
            <person name="Zhou C."/>
            <person name="Tian Y."/>
            <person name="Men J."/>
            <person name="Lv X."/>
            <person name="Huang L."/>
            <person name="Zhou J."/>
            <person name="Hu Y."/>
            <person name="Li R."/>
            <person name="Zhang F."/>
            <person name="Lei H."/>
            <person name="Li X."/>
            <person name="Hu X."/>
            <person name="Liang C."/>
            <person name="Xu J."/>
            <person name="Wu Z."/>
            <person name="Yu X."/>
        </authorList>
    </citation>
    <scope>NUCLEOTIDE SEQUENCE</scope>
    <source>
        <strain>Henan</strain>
    </source>
</reference>
<evidence type="ECO:0000256" key="1">
    <source>
        <dbReference type="SAM" id="MobiDB-lite"/>
    </source>
</evidence>
<reference evidence="2" key="1">
    <citation type="journal article" date="2011" name="Genome Biol.">
        <title>The draft genome of the carcinogenic human liver fluke Clonorchis sinensis.</title>
        <authorList>
            <person name="Wang X."/>
            <person name="Chen W."/>
            <person name="Huang Y."/>
            <person name="Sun J."/>
            <person name="Men J."/>
            <person name="Liu H."/>
            <person name="Luo F."/>
            <person name="Guo L."/>
            <person name="Lv X."/>
            <person name="Deng C."/>
            <person name="Zhou C."/>
            <person name="Fan Y."/>
            <person name="Li X."/>
            <person name="Huang L."/>
            <person name="Hu Y."/>
            <person name="Liang C."/>
            <person name="Hu X."/>
            <person name="Xu J."/>
            <person name="Yu X."/>
        </authorList>
    </citation>
    <scope>NUCLEOTIDE SEQUENCE [LARGE SCALE GENOMIC DNA]</scope>
    <source>
        <strain evidence="2">Henan</strain>
    </source>
</reference>
<sequence length="104" mass="11384">MGKGEGIEGDSFDAETQQASSPVLRADALISSDGHSMSSEATREIVYSQTRGQQTLTAMLRSRLLEYGEKRKREAEHFSSLPGHPFIHQPAITGDTYTDCNTPP</sequence>
<name>G7YIT7_CLOSI</name>
<gene>
    <name evidence="2" type="ORF">CLF_109006</name>
</gene>
<feature type="region of interest" description="Disordered" evidence="1">
    <location>
        <begin position="1"/>
        <end position="40"/>
    </location>
</feature>
<keyword evidence="3" id="KW-1185">Reference proteome</keyword>
<evidence type="ECO:0000313" key="3">
    <source>
        <dbReference type="Proteomes" id="UP000008909"/>
    </source>
</evidence>
<feature type="region of interest" description="Disordered" evidence="1">
    <location>
        <begin position="75"/>
        <end position="104"/>
    </location>
</feature>
<feature type="compositionally biased region" description="Polar residues" evidence="1">
    <location>
        <begin position="95"/>
        <end position="104"/>
    </location>
</feature>
<dbReference type="AlphaFoldDB" id="G7YIT7"/>
<evidence type="ECO:0000313" key="2">
    <source>
        <dbReference type="EMBL" id="GAA52870.1"/>
    </source>
</evidence>
<accession>G7YIT7</accession>
<proteinExistence type="predicted"/>
<protein>
    <submittedName>
        <fullName evidence="2">Uncharacterized protein</fullName>
    </submittedName>
</protein>
<organism evidence="2 3">
    <name type="scientific">Clonorchis sinensis</name>
    <name type="common">Chinese liver fluke</name>
    <dbReference type="NCBI Taxonomy" id="79923"/>
    <lineage>
        <taxon>Eukaryota</taxon>
        <taxon>Metazoa</taxon>
        <taxon>Spiralia</taxon>
        <taxon>Lophotrochozoa</taxon>
        <taxon>Platyhelminthes</taxon>
        <taxon>Trematoda</taxon>
        <taxon>Digenea</taxon>
        <taxon>Opisthorchiida</taxon>
        <taxon>Opisthorchiata</taxon>
        <taxon>Opisthorchiidae</taxon>
        <taxon>Clonorchis</taxon>
    </lineage>
</organism>
<dbReference type="EMBL" id="DF143369">
    <property type="protein sequence ID" value="GAA52870.1"/>
    <property type="molecule type" value="Genomic_DNA"/>
</dbReference>